<keyword evidence="3" id="KW-0479">Metal-binding</keyword>
<dbReference type="Gene3D" id="3.40.190.10">
    <property type="entry name" value="Periplasmic binding protein-like II"/>
    <property type="match status" value="1"/>
</dbReference>
<reference evidence="5 6" key="1">
    <citation type="journal article" date="2015" name="Genome Announc.">
        <title>Complete Genome Sequence of Sedimenticola thiotaurini Strain SIP-G1, a Polyphosphate- and Polyhydroxyalkanoate-Accumulating Sulfur-Oxidizing Gammaproteobacterium Isolated from Salt Marsh Sediments.</title>
        <authorList>
            <person name="Flood B.E."/>
            <person name="Jones D.S."/>
            <person name="Bailey J.V."/>
        </authorList>
    </citation>
    <scope>NUCLEOTIDE SEQUENCE [LARGE SCALE GENOMIC DNA]</scope>
    <source>
        <strain evidence="5 6">SIP-G1</strain>
    </source>
</reference>
<feature type="binding site" evidence="2">
    <location>
        <position position="176"/>
    </location>
    <ligand>
        <name>substrate</name>
    </ligand>
</feature>
<sequence>MKLSFVKKVLGVTAALCIAASTVNAAGSPEYRFKMATGWPGGPIMDEGPKAFAKKVEELSNGRIQIQVFPGGALGNPQKVSETVKNGIADMGHLWMGHDWGRDTTTVLFAGYAGSFDSEVMLHWLYQGGGYELQREFREKEFGLVSMPLFIRTPEVFLHSRKPVRTLADMQGLKLRTVGAWLDLAKQLGAATVTSPAADVYTMLERGVIDATEWGTPYENVSPGFNKVSKYVIVPGVHQPTAPFELVINHKTWDKLSAEDQQMIEYAARLVTLDSWLKLGYEDAKALKWFEEQGNEVIELDPEVQQAVLKTAQKWGASQAAENDWFKRVMEHQAAFETVWRKGQRSRKLSNQ</sequence>
<organism evidence="5 6">
    <name type="scientific">Sedimenticola thiotaurini</name>
    <dbReference type="NCBI Taxonomy" id="1543721"/>
    <lineage>
        <taxon>Bacteria</taxon>
        <taxon>Pseudomonadati</taxon>
        <taxon>Pseudomonadota</taxon>
        <taxon>Gammaproteobacteria</taxon>
        <taxon>Chromatiales</taxon>
        <taxon>Sedimenticolaceae</taxon>
        <taxon>Sedimenticola</taxon>
    </lineage>
</organism>
<evidence type="ECO:0000313" key="6">
    <source>
        <dbReference type="Proteomes" id="UP000034410"/>
    </source>
</evidence>
<feature type="chain" id="PRO_5002517679" evidence="4">
    <location>
        <begin position="26"/>
        <end position="352"/>
    </location>
</feature>
<dbReference type="Pfam" id="PF03480">
    <property type="entry name" value="DctP"/>
    <property type="match status" value="1"/>
</dbReference>
<dbReference type="OrthoDB" id="9769667at2"/>
<evidence type="ECO:0000313" key="5">
    <source>
        <dbReference type="EMBL" id="AKH19964.1"/>
    </source>
</evidence>
<dbReference type="EMBL" id="CP011412">
    <property type="protein sequence ID" value="AKH19964.1"/>
    <property type="molecule type" value="Genomic_DNA"/>
</dbReference>
<dbReference type="InterPro" id="IPR026289">
    <property type="entry name" value="SBP_TakP-like"/>
</dbReference>
<feature type="binding site" evidence="3">
    <location>
        <position position="239"/>
    </location>
    <ligand>
        <name>substrate</name>
    </ligand>
</feature>
<protein>
    <submittedName>
        <fullName evidence="5">C4-dicarboxylate ABC transporter substrate-binding protein</fullName>
    </submittedName>
</protein>
<evidence type="ECO:0000256" key="4">
    <source>
        <dbReference type="SAM" id="SignalP"/>
    </source>
</evidence>
<keyword evidence="1 4" id="KW-0732">Signal</keyword>
<feature type="binding site" evidence="2">
    <location>
        <position position="155"/>
    </location>
    <ligand>
        <name>substrate</name>
    </ligand>
</feature>
<dbReference type="PATRIC" id="fig|1543721.4.peg.1227"/>
<name>A0A0F7JX90_9GAMM</name>
<dbReference type="KEGG" id="seds:AAY24_05930"/>
<dbReference type="GO" id="GO:0046872">
    <property type="term" value="F:metal ion binding"/>
    <property type="evidence" value="ECO:0007669"/>
    <property type="project" value="UniProtKB-KW"/>
</dbReference>
<accession>A0A0F7JX90</accession>
<feature type="binding site" evidence="3">
    <location>
        <position position="214"/>
    </location>
    <ligand>
        <name>Na(+)</name>
        <dbReference type="ChEBI" id="CHEBI:29101"/>
    </ligand>
</feature>
<feature type="binding site" evidence="3">
    <location>
        <position position="213"/>
    </location>
    <ligand>
        <name>substrate</name>
    </ligand>
</feature>
<feature type="signal peptide" evidence="4">
    <location>
        <begin position="1"/>
        <end position="25"/>
    </location>
</feature>
<gene>
    <name evidence="5" type="ORF">AAY24_05930</name>
</gene>
<evidence type="ECO:0000256" key="3">
    <source>
        <dbReference type="PIRSR" id="PIRSR039026-2"/>
    </source>
</evidence>
<dbReference type="AlphaFoldDB" id="A0A0F7JX90"/>
<evidence type="ECO:0000256" key="1">
    <source>
        <dbReference type="ARBA" id="ARBA00022729"/>
    </source>
</evidence>
<proteinExistence type="predicted"/>
<dbReference type="Proteomes" id="UP000034410">
    <property type="component" value="Chromosome"/>
</dbReference>
<dbReference type="PANTHER" id="PTHR33376">
    <property type="match status" value="1"/>
</dbReference>
<dbReference type="Gene3D" id="3.40.190.170">
    <property type="entry name" value="Bacterial extracellular solute-binding protein, family 7"/>
    <property type="match status" value="1"/>
</dbReference>
<evidence type="ECO:0000256" key="2">
    <source>
        <dbReference type="PIRSR" id="PIRSR039026-1"/>
    </source>
</evidence>
<dbReference type="InterPro" id="IPR018389">
    <property type="entry name" value="DctP_fam"/>
</dbReference>
<dbReference type="PANTHER" id="PTHR33376:SF5">
    <property type="entry name" value="EXTRACYTOPLASMIC SOLUTE RECEPTOR PROTEIN"/>
    <property type="match status" value="1"/>
</dbReference>
<dbReference type="InterPro" id="IPR038404">
    <property type="entry name" value="TRAP_DctP_sf"/>
</dbReference>
<keyword evidence="6" id="KW-1185">Reference proteome</keyword>
<dbReference type="GO" id="GO:0055085">
    <property type="term" value="P:transmembrane transport"/>
    <property type="evidence" value="ECO:0007669"/>
    <property type="project" value="InterPro"/>
</dbReference>
<dbReference type="PIRSF" id="PIRSF039026">
    <property type="entry name" value="SiaP"/>
    <property type="match status" value="1"/>
</dbReference>
<dbReference type="GO" id="GO:0031317">
    <property type="term" value="C:tripartite ATP-independent periplasmic transporter complex"/>
    <property type="evidence" value="ECO:0007669"/>
    <property type="project" value="InterPro"/>
</dbReference>
<dbReference type="NCBIfam" id="NF037995">
    <property type="entry name" value="TRAP_S1"/>
    <property type="match status" value="1"/>
</dbReference>
<dbReference type="RefSeq" id="WP_046858899.1">
    <property type="nucleotide sequence ID" value="NZ_CP011412.1"/>
</dbReference>